<organism evidence="1 2">
    <name type="scientific">Dentiscutata erythropus</name>
    <dbReference type="NCBI Taxonomy" id="1348616"/>
    <lineage>
        <taxon>Eukaryota</taxon>
        <taxon>Fungi</taxon>
        <taxon>Fungi incertae sedis</taxon>
        <taxon>Mucoromycota</taxon>
        <taxon>Glomeromycotina</taxon>
        <taxon>Glomeromycetes</taxon>
        <taxon>Diversisporales</taxon>
        <taxon>Gigasporaceae</taxon>
        <taxon>Dentiscutata</taxon>
    </lineage>
</organism>
<dbReference type="AlphaFoldDB" id="A0A9N9KDK0"/>
<reference evidence="1" key="1">
    <citation type="submission" date="2021-06" db="EMBL/GenBank/DDBJ databases">
        <authorList>
            <person name="Kallberg Y."/>
            <person name="Tangrot J."/>
            <person name="Rosling A."/>
        </authorList>
    </citation>
    <scope>NUCLEOTIDE SEQUENCE</scope>
    <source>
        <strain evidence="1">MA453B</strain>
    </source>
</reference>
<accession>A0A9N9KDK0</accession>
<sequence length="66" mass="7416">REQSLSDEEKIFLDCTSPTTMQIDSIDKKQHQESSTNINAKLSYIEDAAPTVEISNIELEPQGNPH</sequence>
<proteinExistence type="predicted"/>
<gene>
    <name evidence="1" type="ORF">DERYTH_LOCUS27741</name>
</gene>
<keyword evidence="2" id="KW-1185">Reference proteome</keyword>
<dbReference type="Proteomes" id="UP000789405">
    <property type="component" value="Unassembled WGS sequence"/>
</dbReference>
<protein>
    <submittedName>
        <fullName evidence="1">1836_t:CDS:1</fullName>
    </submittedName>
</protein>
<dbReference type="EMBL" id="CAJVPY010065190">
    <property type="protein sequence ID" value="CAG8824662.1"/>
    <property type="molecule type" value="Genomic_DNA"/>
</dbReference>
<evidence type="ECO:0000313" key="1">
    <source>
        <dbReference type="EMBL" id="CAG8824662.1"/>
    </source>
</evidence>
<name>A0A9N9KDK0_9GLOM</name>
<feature type="non-terminal residue" evidence="1">
    <location>
        <position position="1"/>
    </location>
</feature>
<evidence type="ECO:0000313" key="2">
    <source>
        <dbReference type="Proteomes" id="UP000789405"/>
    </source>
</evidence>
<feature type="non-terminal residue" evidence="1">
    <location>
        <position position="66"/>
    </location>
</feature>
<comment type="caution">
    <text evidence="1">The sequence shown here is derived from an EMBL/GenBank/DDBJ whole genome shotgun (WGS) entry which is preliminary data.</text>
</comment>